<dbReference type="PANTHER" id="PTHR21310:SF15">
    <property type="entry name" value="AMINOGLYCOSIDE PHOSPHOTRANSFERASE DOMAIN-CONTAINING PROTEIN"/>
    <property type="match status" value="1"/>
</dbReference>
<dbReference type="RefSeq" id="WP_201363418.1">
    <property type="nucleotide sequence ID" value="NZ_BNJJ01000010.1"/>
</dbReference>
<proteinExistence type="predicted"/>
<comment type="caution">
    <text evidence="2">The sequence shown here is derived from an EMBL/GenBank/DDBJ whole genome shotgun (WGS) entry which is preliminary data.</text>
</comment>
<keyword evidence="3" id="KW-1185">Reference proteome</keyword>
<gene>
    <name evidence="2" type="ORF">KSZ_37810</name>
</gene>
<dbReference type="Pfam" id="PF01636">
    <property type="entry name" value="APH"/>
    <property type="match status" value="1"/>
</dbReference>
<dbReference type="Gene3D" id="1.20.58.840">
    <property type="match status" value="1"/>
</dbReference>
<reference evidence="2 3" key="1">
    <citation type="journal article" date="2021" name="Int. J. Syst. Evol. Microbiol.">
        <title>Reticulibacter mediterranei gen. nov., sp. nov., within the new family Reticulibacteraceae fam. nov., and Ktedonospora formicarum gen. nov., sp. nov., Ktedonobacter robiniae sp. nov., Dictyobacter formicarum sp. nov. and Dictyobacter arantiisoli sp. nov., belonging to the class Ktedonobacteria.</title>
        <authorList>
            <person name="Yabe S."/>
            <person name="Zheng Y."/>
            <person name="Wang C.M."/>
            <person name="Sakai Y."/>
            <person name="Abe K."/>
            <person name="Yokota A."/>
            <person name="Donadio S."/>
            <person name="Cavaletti L."/>
            <person name="Monciardini P."/>
        </authorList>
    </citation>
    <scope>NUCLEOTIDE SEQUENCE [LARGE SCALE GENOMIC DNA]</scope>
    <source>
        <strain evidence="2 3">SOSP1-9</strain>
    </source>
</reference>
<dbReference type="Gene3D" id="3.30.200.20">
    <property type="entry name" value="Phosphorylase Kinase, domain 1"/>
    <property type="match status" value="1"/>
</dbReference>
<dbReference type="InterPro" id="IPR011009">
    <property type="entry name" value="Kinase-like_dom_sf"/>
</dbReference>
<dbReference type="EMBL" id="BNJJ01000010">
    <property type="protein sequence ID" value="GHO85775.1"/>
    <property type="molecule type" value="Genomic_DNA"/>
</dbReference>
<dbReference type="Proteomes" id="UP000635565">
    <property type="component" value="Unassembled WGS sequence"/>
</dbReference>
<name>A0ABQ3VHW6_9CHLR</name>
<accession>A0ABQ3VHW6</accession>
<sequence length="336" mass="37532">MREQPIIAEESLRACLQEQYGLSAVALTFLPLGLDYNAAVYRVVSEHGASYLLKITTRAFYEASYFVPRYLKEQGVAAVVAPIPTRSNALWALFGERTMVVYPFVEGDTSWSGMTEQNWKDVGATFRQIHQIMPPSSGFGLLRREAFDASAYARWLRTFEAQRLHLEGGQSASEHALLSCWMARQPTIHRALSVMEKLAGILQRQAGPYVICHADLHPANLIRDHTGHVFVIDWDEVMLAPKERDFLFAGEPSSSGSTGSDLPPFFQGYGPAHIDWTALTYYRYERVVQDLIECTENVFFKDDLEEASKAAEASLFQSVLAPGGEIEAAYAAEAHL</sequence>
<evidence type="ECO:0000259" key="1">
    <source>
        <dbReference type="Pfam" id="PF01636"/>
    </source>
</evidence>
<dbReference type="InterPro" id="IPR002575">
    <property type="entry name" value="Aminoglycoside_PTrfase"/>
</dbReference>
<dbReference type="Gene3D" id="1.10.510.10">
    <property type="entry name" value="Transferase(Phosphotransferase) domain 1"/>
    <property type="match status" value="1"/>
</dbReference>
<dbReference type="InterPro" id="IPR051678">
    <property type="entry name" value="AGP_Transferase"/>
</dbReference>
<dbReference type="PANTHER" id="PTHR21310">
    <property type="entry name" value="AMINOGLYCOSIDE PHOSPHOTRANSFERASE-RELATED-RELATED"/>
    <property type="match status" value="1"/>
</dbReference>
<feature type="domain" description="Aminoglycoside phosphotransferase" evidence="1">
    <location>
        <begin position="30"/>
        <end position="278"/>
    </location>
</feature>
<protein>
    <submittedName>
        <fullName evidence="2">Spectinomycin phosphotransferase</fullName>
    </submittedName>
</protein>
<dbReference type="SUPFAM" id="SSF56112">
    <property type="entry name" value="Protein kinase-like (PK-like)"/>
    <property type="match status" value="1"/>
</dbReference>
<evidence type="ECO:0000313" key="2">
    <source>
        <dbReference type="EMBL" id="GHO85775.1"/>
    </source>
</evidence>
<organism evidence="2 3">
    <name type="scientific">Dictyobacter formicarum</name>
    <dbReference type="NCBI Taxonomy" id="2778368"/>
    <lineage>
        <taxon>Bacteria</taxon>
        <taxon>Bacillati</taxon>
        <taxon>Chloroflexota</taxon>
        <taxon>Ktedonobacteria</taxon>
        <taxon>Ktedonobacterales</taxon>
        <taxon>Dictyobacteraceae</taxon>
        <taxon>Dictyobacter</taxon>
    </lineage>
</organism>
<evidence type="ECO:0000313" key="3">
    <source>
        <dbReference type="Proteomes" id="UP000635565"/>
    </source>
</evidence>